<dbReference type="RefSeq" id="XP_033524574.1">
    <property type="nucleotide sequence ID" value="XM_033666612.1"/>
</dbReference>
<reference evidence="1" key="1">
    <citation type="journal article" date="2020" name="Stud. Mycol.">
        <title>101 Dothideomycetes genomes: a test case for predicting lifestyles and emergence of pathogens.</title>
        <authorList>
            <person name="Haridas S."/>
            <person name="Albert R."/>
            <person name="Binder M."/>
            <person name="Bloem J."/>
            <person name="Labutti K."/>
            <person name="Salamov A."/>
            <person name="Andreopoulos B."/>
            <person name="Baker S."/>
            <person name="Barry K."/>
            <person name="Bills G."/>
            <person name="Bluhm B."/>
            <person name="Cannon C."/>
            <person name="Castanera R."/>
            <person name="Culley D."/>
            <person name="Daum C."/>
            <person name="Ezra D."/>
            <person name="Gonzalez J."/>
            <person name="Henrissat B."/>
            <person name="Kuo A."/>
            <person name="Liang C."/>
            <person name="Lipzen A."/>
            <person name="Lutzoni F."/>
            <person name="Magnuson J."/>
            <person name="Mondo S."/>
            <person name="Nolan M."/>
            <person name="Ohm R."/>
            <person name="Pangilinan J."/>
            <person name="Park H.-J."/>
            <person name="Ramirez L."/>
            <person name="Alfaro M."/>
            <person name="Sun H."/>
            <person name="Tritt A."/>
            <person name="Yoshinaga Y."/>
            <person name="Zwiers L.-H."/>
            <person name="Turgeon B."/>
            <person name="Goodwin S."/>
            <person name="Spatafora J."/>
            <person name="Crous P."/>
            <person name="Grigoriev I."/>
        </authorList>
    </citation>
    <scope>NUCLEOTIDE SEQUENCE</scope>
    <source>
        <strain evidence="1">CBS 119687</strain>
    </source>
</reference>
<accession>A0A6A6AH18</accession>
<keyword evidence="2" id="KW-1185">Reference proteome</keyword>
<evidence type="ECO:0000313" key="2">
    <source>
        <dbReference type="Proteomes" id="UP000799771"/>
    </source>
</evidence>
<proteinExistence type="predicted"/>
<name>A0A6A6AH18_9PLEO</name>
<dbReference type="GeneID" id="54407044"/>
<gene>
    <name evidence="1" type="ORF">P153DRAFT_355998</name>
</gene>
<evidence type="ECO:0000313" key="1">
    <source>
        <dbReference type="EMBL" id="KAF2130187.1"/>
    </source>
</evidence>
<dbReference type="AlphaFoldDB" id="A0A6A6AH18"/>
<sequence length="118" mass="13218">MMQAQRRGDPGAVLIIAMSSGHFDWPGSSADQVRQRTREMYVSSKPNRSTPHDHVVQTYSMGNDGSIPKLVEVLQKDERCYMGSGLVYSAGAPRLDRSQGLEYAHTLSVSDDRRLKEY</sequence>
<dbReference type="EMBL" id="ML977504">
    <property type="protein sequence ID" value="KAF2130187.1"/>
    <property type="molecule type" value="Genomic_DNA"/>
</dbReference>
<dbReference type="Proteomes" id="UP000799771">
    <property type="component" value="Unassembled WGS sequence"/>
</dbReference>
<protein>
    <submittedName>
        <fullName evidence="1">Uncharacterized protein</fullName>
    </submittedName>
</protein>
<organism evidence="1 2">
    <name type="scientific">Dothidotthia symphoricarpi CBS 119687</name>
    <dbReference type="NCBI Taxonomy" id="1392245"/>
    <lineage>
        <taxon>Eukaryota</taxon>
        <taxon>Fungi</taxon>
        <taxon>Dikarya</taxon>
        <taxon>Ascomycota</taxon>
        <taxon>Pezizomycotina</taxon>
        <taxon>Dothideomycetes</taxon>
        <taxon>Pleosporomycetidae</taxon>
        <taxon>Pleosporales</taxon>
        <taxon>Dothidotthiaceae</taxon>
        <taxon>Dothidotthia</taxon>
    </lineage>
</organism>